<comment type="caution">
    <text evidence="2">The sequence shown here is derived from an EMBL/GenBank/DDBJ whole genome shotgun (WGS) entry which is preliminary data.</text>
</comment>
<feature type="transmembrane region" description="Helical" evidence="1">
    <location>
        <begin position="310"/>
        <end position="329"/>
    </location>
</feature>
<feature type="transmembrane region" description="Helical" evidence="1">
    <location>
        <begin position="48"/>
        <end position="66"/>
    </location>
</feature>
<evidence type="ECO:0000313" key="2">
    <source>
        <dbReference type="EMBL" id="MDN3724178.1"/>
    </source>
</evidence>
<dbReference type="EMBL" id="JAUGQQ010000003">
    <property type="protein sequence ID" value="MDN3724178.1"/>
    <property type="molecule type" value="Genomic_DNA"/>
</dbReference>
<reference evidence="2 3" key="1">
    <citation type="submission" date="2023-06" db="EMBL/GenBank/DDBJ databases">
        <authorList>
            <person name="Ye Y.-Q."/>
            <person name="Du Z.-J."/>
        </authorList>
    </citation>
    <scope>NUCLEOTIDE SEQUENCE [LARGE SCALE GENOMIC DNA]</scope>
    <source>
        <strain evidence="2 3">SDUM287046</strain>
    </source>
</reference>
<proteinExistence type="predicted"/>
<feature type="transmembrane region" description="Helical" evidence="1">
    <location>
        <begin position="235"/>
        <end position="257"/>
    </location>
</feature>
<keyword evidence="1" id="KW-0812">Transmembrane</keyword>
<dbReference type="RefSeq" id="WP_290254270.1">
    <property type="nucleotide sequence ID" value="NZ_JAUGQQ010000003.1"/>
</dbReference>
<organism evidence="2 3">
    <name type="scientific">Aequorivita aurantiaca</name>
    <dbReference type="NCBI Taxonomy" id="3053356"/>
    <lineage>
        <taxon>Bacteria</taxon>
        <taxon>Pseudomonadati</taxon>
        <taxon>Bacteroidota</taxon>
        <taxon>Flavobacteriia</taxon>
        <taxon>Flavobacteriales</taxon>
        <taxon>Flavobacteriaceae</taxon>
        <taxon>Aequorivita</taxon>
    </lineage>
</organism>
<gene>
    <name evidence="2" type="ORF">QRD02_07270</name>
</gene>
<feature type="transmembrane region" description="Helical" evidence="1">
    <location>
        <begin position="140"/>
        <end position="160"/>
    </location>
</feature>
<protein>
    <recommendedName>
        <fullName evidence="4">NnrS family protein</fullName>
    </recommendedName>
</protein>
<feature type="transmembrane region" description="Helical" evidence="1">
    <location>
        <begin position="373"/>
        <end position="393"/>
    </location>
</feature>
<name>A0ABT8DLS5_9FLAO</name>
<feature type="transmembrane region" description="Helical" evidence="1">
    <location>
        <begin position="207"/>
        <end position="229"/>
    </location>
</feature>
<keyword evidence="1" id="KW-1133">Transmembrane helix</keyword>
<feature type="transmembrane region" description="Helical" evidence="1">
    <location>
        <begin position="172"/>
        <end position="195"/>
    </location>
</feature>
<sequence>MDLRKHIAIALFYFLMVALMGVLLRLFFVTPISLNYKYILHAHSHTALLGWIYLGLTTLIYKIFLVEAQKTKVYKIIFVFTNLCIAGMLITFPIQGYALFSIIFSTLFLFASYWFTFYAMKYVPQHFRKRFSYKLIRTSLWYLVLSSIGPWAIGGVMATLGPESIWYKSSIYFYLHFQYNGWFIIALLGILFYILESKGIYFNPQKLKSFFLLLNFGILFTVFLSFLWFLPPVALNVLGLFGAVAQVLAFYELYLLLGPQLPILKAGWSKMNFRLLKIAAVLMVAKLVLQLVSALPYFANLAFQLKDFVIGYLHLVFLGIVIPSMLAFLQYFKLINLSKTFLLLFLFAFVSTEVLIFYKAFALWMGFTLFPQYYLLLAILSSVFPVAVAFLFFKNIKNLYFSPRT</sequence>
<feature type="transmembrane region" description="Helical" evidence="1">
    <location>
        <begin position="98"/>
        <end position="119"/>
    </location>
</feature>
<feature type="transmembrane region" description="Helical" evidence="1">
    <location>
        <begin position="73"/>
        <end position="92"/>
    </location>
</feature>
<evidence type="ECO:0000256" key="1">
    <source>
        <dbReference type="SAM" id="Phobius"/>
    </source>
</evidence>
<feature type="transmembrane region" description="Helical" evidence="1">
    <location>
        <begin position="7"/>
        <end position="28"/>
    </location>
</feature>
<feature type="transmembrane region" description="Helical" evidence="1">
    <location>
        <begin position="278"/>
        <end position="298"/>
    </location>
</feature>
<feature type="transmembrane region" description="Helical" evidence="1">
    <location>
        <begin position="341"/>
        <end position="367"/>
    </location>
</feature>
<evidence type="ECO:0008006" key="4">
    <source>
        <dbReference type="Google" id="ProtNLM"/>
    </source>
</evidence>
<accession>A0ABT8DLS5</accession>
<keyword evidence="3" id="KW-1185">Reference proteome</keyword>
<keyword evidence="1" id="KW-0472">Membrane</keyword>
<dbReference type="Proteomes" id="UP001244787">
    <property type="component" value="Unassembled WGS sequence"/>
</dbReference>
<evidence type="ECO:0000313" key="3">
    <source>
        <dbReference type="Proteomes" id="UP001244787"/>
    </source>
</evidence>